<proteinExistence type="predicted"/>
<organism evidence="1">
    <name type="scientific">hydrothermal vent metagenome</name>
    <dbReference type="NCBI Taxonomy" id="652676"/>
    <lineage>
        <taxon>unclassified sequences</taxon>
        <taxon>metagenomes</taxon>
        <taxon>ecological metagenomes</taxon>
    </lineage>
</organism>
<sequence>MGEYAYLVMMDIPAELEDEFNRVYDTQHVPNIVKAPGVNGCVRYKVESTNKEGMARYAALYDIDSPEVPTSKGWVTESEKGDWASQIRPHATNRSHTIYKKVV</sequence>
<protein>
    <submittedName>
        <fullName evidence="1">Uncharacterized protein</fullName>
    </submittedName>
</protein>
<gene>
    <name evidence="1" type="ORF">MGWOODY_Clf1700</name>
</gene>
<name>A0A160VBV3_9ZZZZ</name>
<accession>A0A160VBV3</accession>
<dbReference type="AlphaFoldDB" id="A0A160VBV3"/>
<evidence type="ECO:0000313" key="1">
    <source>
        <dbReference type="EMBL" id="CUV03528.1"/>
    </source>
</evidence>
<reference evidence="1" key="1">
    <citation type="submission" date="2015-10" db="EMBL/GenBank/DDBJ databases">
        <authorList>
            <person name="Gilbert D.G."/>
        </authorList>
    </citation>
    <scope>NUCLEOTIDE SEQUENCE</scope>
</reference>
<dbReference type="InterPro" id="IPR025563">
    <property type="entry name" value="DUF4286"/>
</dbReference>
<dbReference type="EMBL" id="FAXA01000430">
    <property type="protein sequence ID" value="CUV03528.1"/>
    <property type="molecule type" value="Genomic_DNA"/>
</dbReference>
<dbReference type="Pfam" id="PF14114">
    <property type="entry name" value="DUF4286"/>
    <property type="match status" value="1"/>
</dbReference>